<accession>G0MND6</accession>
<dbReference type="STRING" id="135651.G0MND6"/>
<evidence type="ECO:0000313" key="2">
    <source>
        <dbReference type="EMBL" id="EGT39147.1"/>
    </source>
</evidence>
<proteinExistence type="predicted"/>
<reference evidence="3" key="1">
    <citation type="submission" date="2011-07" db="EMBL/GenBank/DDBJ databases">
        <authorList>
            <consortium name="Caenorhabditis brenneri Sequencing and Analysis Consortium"/>
            <person name="Wilson R.K."/>
        </authorList>
    </citation>
    <scope>NUCLEOTIDE SEQUENCE [LARGE SCALE GENOMIC DNA]</scope>
    <source>
        <strain evidence="3">PB2801</strain>
    </source>
</reference>
<sequence length="258" mass="29388">MSSSSSSNILTTLPLLPLSQILKKLNIQDLLNLSSENESIGKFIQNIPIRSGGFDVCLDERGCLVQMLKQDFIFQRYDKSSAVVMETFIDFFNVCKTAFPDQINKLDVCPLTFSNLIHSLPNEYSTLTDEDVNSLLHTFMQGTGNNKLKVMTIQKENGWSMETVLKGFNVEKKVENQTFKLDKEIVDCSIDYSDRWYEDGVTLRDAFNITRSDGTVFTVDSVMSTLRIHVWPLQSKKTVSRKRRNEDSIEGSPKKQCL</sequence>
<dbReference type="OMA" id="METFIDF"/>
<keyword evidence="3" id="KW-1185">Reference proteome</keyword>
<dbReference type="PROSITE" id="PS50181">
    <property type="entry name" value="FBOX"/>
    <property type="match status" value="1"/>
</dbReference>
<organism evidence="3">
    <name type="scientific">Caenorhabditis brenneri</name>
    <name type="common">Nematode worm</name>
    <dbReference type="NCBI Taxonomy" id="135651"/>
    <lineage>
        <taxon>Eukaryota</taxon>
        <taxon>Metazoa</taxon>
        <taxon>Ecdysozoa</taxon>
        <taxon>Nematoda</taxon>
        <taxon>Chromadorea</taxon>
        <taxon>Rhabditida</taxon>
        <taxon>Rhabditina</taxon>
        <taxon>Rhabditomorpha</taxon>
        <taxon>Rhabditoidea</taxon>
        <taxon>Rhabditidae</taxon>
        <taxon>Peloderinae</taxon>
        <taxon>Caenorhabditis</taxon>
    </lineage>
</organism>
<dbReference type="Proteomes" id="UP000008068">
    <property type="component" value="Unassembled WGS sequence"/>
</dbReference>
<evidence type="ECO:0000259" key="1">
    <source>
        <dbReference type="PROSITE" id="PS50181"/>
    </source>
</evidence>
<evidence type="ECO:0000313" key="3">
    <source>
        <dbReference type="Proteomes" id="UP000008068"/>
    </source>
</evidence>
<feature type="domain" description="F-box" evidence="1">
    <location>
        <begin position="7"/>
        <end position="34"/>
    </location>
</feature>
<dbReference type="HOGENOM" id="CLU_1078597_0_0_1"/>
<dbReference type="EMBL" id="GL379804">
    <property type="protein sequence ID" value="EGT39147.1"/>
    <property type="molecule type" value="Genomic_DNA"/>
</dbReference>
<gene>
    <name evidence="2" type="ORF">CAEBREN_09164</name>
</gene>
<dbReference type="PANTHER" id="PTHR21503:SF54">
    <property type="entry name" value="F-BOX DOMAIN-CONTAINING PROTEIN"/>
    <property type="match status" value="1"/>
</dbReference>
<dbReference type="PANTHER" id="PTHR21503">
    <property type="entry name" value="F-BOX-CONTAINING HYPOTHETICAL PROTEIN C.ELEGANS"/>
    <property type="match status" value="1"/>
</dbReference>
<dbReference type="InterPro" id="IPR001810">
    <property type="entry name" value="F-box_dom"/>
</dbReference>
<dbReference type="AlphaFoldDB" id="G0MND6"/>
<dbReference type="InParanoid" id="G0MND6"/>
<dbReference type="OrthoDB" id="5882765at2759"/>
<name>G0MND6_CAEBE</name>
<protein>
    <recommendedName>
        <fullName evidence="1">F-box domain-containing protein</fullName>
    </recommendedName>
</protein>